<keyword evidence="1" id="KW-0863">Zinc-finger</keyword>
<dbReference type="Pfam" id="PF00078">
    <property type="entry name" value="RVT_1"/>
    <property type="match status" value="1"/>
</dbReference>
<dbReference type="InterPro" id="IPR002156">
    <property type="entry name" value="RNaseH_domain"/>
</dbReference>
<dbReference type="InterPro" id="IPR025836">
    <property type="entry name" value="Zn_knuckle_CX2CX4HX4C"/>
</dbReference>
<dbReference type="EMBL" id="AWWV01014750">
    <property type="protein sequence ID" value="OMO55184.1"/>
    <property type="molecule type" value="Genomic_DNA"/>
</dbReference>
<reference evidence="5 6" key="1">
    <citation type="submission" date="2013-09" db="EMBL/GenBank/DDBJ databases">
        <title>Corchorus capsularis genome sequencing.</title>
        <authorList>
            <person name="Alam M."/>
            <person name="Haque M.S."/>
            <person name="Islam M.S."/>
            <person name="Emdad E.M."/>
            <person name="Islam M.M."/>
            <person name="Ahmed B."/>
            <person name="Halim A."/>
            <person name="Hossen Q.M.M."/>
            <person name="Hossain M.Z."/>
            <person name="Ahmed R."/>
            <person name="Khan M.M."/>
            <person name="Islam R."/>
            <person name="Rashid M.M."/>
            <person name="Khan S.A."/>
            <person name="Rahman M.S."/>
            <person name="Alam M."/>
        </authorList>
    </citation>
    <scope>NUCLEOTIDE SEQUENCE [LARGE SCALE GENOMIC DNA]</scope>
    <source>
        <strain evidence="6">cv. CVL-1</strain>
        <tissue evidence="5">Whole seedling</tissue>
    </source>
</reference>
<dbReference type="PANTHER" id="PTHR33116">
    <property type="entry name" value="REVERSE TRANSCRIPTASE ZINC-BINDING DOMAIN-CONTAINING PROTEIN-RELATED-RELATED"/>
    <property type="match status" value="1"/>
</dbReference>
<dbReference type="Pfam" id="PF13456">
    <property type="entry name" value="RVT_3"/>
    <property type="match status" value="1"/>
</dbReference>
<organism evidence="5 6">
    <name type="scientific">Corchorus capsularis</name>
    <name type="common">Jute</name>
    <dbReference type="NCBI Taxonomy" id="210143"/>
    <lineage>
        <taxon>Eukaryota</taxon>
        <taxon>Viridiplantae</taxon>
        <taxon>Streptophyta</taxon>
        <taxon>Embryophyta</taxon>
        <taxon>Tracheophyta</taxon>
        <taxon>Spermatophyta</taxon>
        <taxon>Magnoliopsida</taxon>
        <taxon>eudicotyledons</taxon>
        <taxon>Gunneridae</taxon>
        <taxon>Pentapetalae</taxon>
        <taxon>rosids</taxon>
        <taxon>malvids</taxon>
        <taxon>Malvales</taxon>
        <taxon>Malvaceae</taxon>
        <taxon>Grewioideae</taxon>
        <taxon>Apeibeae</taxon>
        <taxon>Corchorus</taxon>
    </lineage>
</organism>
<keyword evidence="5" id="KW-0808">Transferase</keyword>
<keyword evidence="6" id="KW-1185">Reference proteome</keyword>
<dbReference type="Pfam" id="PF14392">
    <property type="entry name" value="zf-CCHC_4"/>
    <property type="match status" value="1"/>
</dbReference>
<comment type="caution">
    <text evidence="5">The sequence shown here is derived from an EMBL/GenBank/DDBJ whole genome shotgun (WGS) entry which is preliminary data.</text>
</comment>
<dbReference type="SUPFAM" id="SSF56219">
    <property type="entry name" value="DNase I-like"/>
    <property type="match status" value="1"/>
</dbReference>
<dbReference type="GO" id="GO:0003964">
    <property type="term" value="F:RNA-directed DNA polymerase activity"/>
    <property type="evidence" value="ECO:0007669"/>
    <property type="project" value="UniProtKB-KW"/>
</dbReference>
<dbReference type="Gramene" id="OMO55184">
    <property type="protein sequence ID" value="OMO55184"/>
    <property type="gene ID" value="CCACVL1_27353"/>
</dbReference>
<protein>
    <submittedName>
        <fullName evidence="5">Reverse transcriptase</fullName>
    </submittedName>
</protein>
<evidence type="ECO:0000256" key="1">
    <source>
        <dbReference type="PROSITE-ProRule" id="PRU00047"/>
    </source>
</evidence>
<proteinExistence type="predicted"/>
<feature type="compositionally biased region" description="Basic and acidic residues" evidence="2">
    <location>
        <begin position="337"/>
        <end position="348"/>
    </location>
</feature>
<dbReference type="SUPFAM" id="SSF56672">
    <property type="entry name" value="DNA/RNA polymerases"/>
    <property type="match status" value="1"/>
</dbReference>
<keyword evidence="5" id="KW-0695">RNA-directed DNA polymerase</keyword>
<feature type="region of interest" description="Disordered" evidence="2">
    <location>
        <begin position="336"/>
        <end position="384"/>
    </location>
</feature>
<dbReference type="InterPro" id="IPR043502">
    <property type="entry name" value="DNA/RNA_pol_sf"/>
</dbReference>
<keyword evidence="1" id="KW-0479">Metal-binding</keyword>
<dbReference type="GO" id="GO:0003676">
    <property type="term" value="F:nucleic acid binding"/>
    <property type="evidence" value="ECO:0007669"/>
    <property type="project" value="InterPro"/>
</dbReference>
<dbReference type="InterPro" id="IPR000477">
    <property type="entry name" value="RT_dom"/>
</dbReference>
<dbReference type="CDD" id="cd01650">
    <property type="entry name" value="RT_nLTR_like"/>
    <property type="match status" value="1"/>
</dbReference>
<evidence type="ECO:0000259" key="4">
    <source>
        <dbReference type="PROSITE" id="PS50878"/>
    </source>
</evidence>
<dbReference type="OrthoDB" id="1057861at2759"/>
<dbReference type="STRING" id="210143.A0A1R3GAR9"/>
<dbReference type="InterPro" id="IPR001878">
    <property type="entry name" value="Znf_CCHC"/>
</dbReference>
<evidence type="ECO:0000256" key="2">
    <source>
        <dbReference type="SAM" id="MobiDB-lite"/>
    </source>
</evidence>
<dbReference type="Proteomes" id="UP000188268">
    <property type="component" value="Unassembled WGS sequence"/>
</dbReference>
<feature type="domain" description="CCHC-type" evidence="3">
    <location>
        <begin position="192"/>
        <end position="207"/>
    </location>
</feature>
<dbReference type="CDD" id="cd06222">
    <property type="entry name" value="RNase_H_like"/>
    <property type="match status" value="1"/>
</dbReference>
<dbReference type="InterPro" id="IPR036691">
    <property type="entry name" value="Endo/exonu/phosph_ase_sf"/>
</dbReference>
<dbReference type="InterPro" id="IPR025558">
    <property type="entry name" value="DUF4283"/>
</dbReference>
<dbReference type="PROSITE" id="PS50878">
    <property type="entry name" value="RT_POL"/>
    <property type="match status" value="1"/>
</dbReference>
<sequence>MEDLVLDLEVASDPEMEKVGWSVLGKIASEKPLNKGVVKAILGNLWPEKDVPIIGDVGSNLVNLIFTFEEVMNRALTKNPWSMMGYYLNLKYWPPDKAIREVDLDSIAFWVQIHSLPREMMMKSNAMKIGSSLGKVIEIEEPRGRFGINRSFLRVRVESRAENPLVPVCWVNRPGGDRAWAEFNYEKLSDFCFNCGRLGHTCKFCRSEVAVAQRFGPFMRAPMAKQLLSPGKQRSISWDGRKKPWECDWHLQKVARGFNVDPVSEKVVRGLNFDHASEKARGVDDVTAKALGTQNVTLGIASGSFGDAKVGPNMPAQQPASDIRLVDTDVTMGVSRRSADVATRRPAREQAVPEADYPDEPGVPELDYPETTKTYEPDSPEIYESGSQDIVNRRKLPNLSPVKMIRTVMNLSNVFHSLHLKRGAGDDIDLKDCKKKQKVVGLLNPDHMDSDCQTIDLERAQEKEVLCLGLGKCVPQTKRKYKRKAGVRGRGRKANSAVVIRELEDPHEVPITQASLNSVVRALKGLKRNTDPGWIFLMETKNNSVKVDNLGGMLGYDNAFYVEPAGLSGGLAIWWKKGIDIRCPVDFEDRQRLYQVLVERITITEGLVLCMGDFNDILTPEGKKGGATLHLVLPKGQPAHLANGAWLQCFPDAQVFNQPAIGSDHLPIRLDTTPEVPKAKRYFKFEAMWVDNLNCEELAKIQSGEEMDNSSEDLHKIVKKIDEALENEERYWFQRSRVKWTLFGDQNTAFFHQTTLQRRQRNKILRVKDSNGVWLEDEAFVINKFSQHFRNLFSSDTEYDWRKVISHMPQVITEDINKELTQPILEEEVKWATFEMGAHKAPCPDGFFHGGFMLRELNRTNIVLIPKVASPEEVSDYRPISLCNFAYKIISKILANRLKKWLDLVITQNQNAFIANRQIQDNILIAQEVFHHLRLKKKRKRCELALKLDLNKAYNRVEWGFLEAVLLKLGFCRKWVSWIMQCISTVSYTLVMNGRPAGEIVPSRGLRQGDPLSPYLFLVVVDVLSRMIQDAIDDGSVKGIKLSKHCPVLSHLFFADDALLFMEARVQNCQKVAEIIEKFCKASGQRVNLLKSSAIFSLNTSDQLRNDIAGSLGITVAQNPGTYLGIPGLWGKTRKEVLSVLKSRILSRIQGWKQKLLSQGGREVLIKVVVSAIPTYLMACFKCPKTFCQEINSAVAKFWWGQLKEESKIHWGNKPRDCLRMRMLFGPVSLKVYIFLIPLFWRLKRGPDPPGLGATFWRVEISSKNIFAGRLEMGTLQRSAEKEAISNVPRSRCYGNDNVIWPNDKSGDHSVKTGYYTIRSGRRIQIRPLVSSSHTIDNQVWKIIWALCEKKVRTDLLCPICRDSPETVEHLLLTCEWVQGVWFGCFDYRISKKDVTTFDDWLVEVCKSARENFSKIWRGHLSSRATTNDIGKPPDPWYPPEPGWIKVNGDVAFNPASDEPGWIKVNGDGAFNPASDEERKVIFETDSAELVAAINGGKKKKWTVEPFLQDFRELTKDLAAKRVSLVHRLANVAADWLAKSVSQGKCPSGRVSASVDRFIDPRFGLGH</sequence>
<feature type="domain" description="Reverse transcriptase" evidence="4">
    <location>
        <begin position="846"/>
        <end position="1116"/>
    </location>
</feature>
<dbReference type="PANTHER" id="PTHR33116:SF86">
    <property type="entry name" value="REVERSE TRANSCRIPTASE DOMAIN-CONTAINING PROTEIN"/>
    <property type="match status" value="1"/>
</dbReference>
<accession>A0A1R3GAR9</accession>
<dbReference type="Pfam" id="PF14111">
    <property type="entry name" value="DUF4283"/>
    <property type="match status" value="1"/>
</dbReference>
<name>A0A1R3GAR9_COCAP</name>
<evidence type="ECO:0000313" key="5">
    <source>
        <dbReference type="EMBL" id="OMO55184.1"/>
    </source>
</evidence>
<keyword evidence="1" id="KW-0862">Zinc</keyword>
<dbReference type="InterPro" id="IPR044730">
    <property type="entry name" value="RNase_H-like_dom_plant"/>
</dbReference>
<keyword evidence="5" id="KW-0548">Nucleotidyltransferase</keyword>
<evidence type="ECO:0000313" key="6">
    <source>
        <dbReference type="Proteomes" id="UP000188268"/>
    </source>
</evidence>
<dbReference type="GO" id="GO:0008270">
    <property type="term" value="F:zinc ion binding"/>
    <property type="evidence" value="ECO:0007669"/>
    <property type="project" value="UniProtKB-KW"/>
</dbReference>
<gene>
    <name evidence="5" type="ORF">CCACVL1_27353</name>
</gene>
<evidence type="ECO:0000259" key="3">
    <source>
        <dbReference type="PROSITE" id="PS50158"/>
    </source>
</evidence>
<dbReference type="GO" id="GO:0004523">
    <property type="term" value="F:RNA-DNA hybrid ribonuclease activity"/>
    <property type="evidence" value="ECO:0007669"/>
    <property type="project" value="InterPro"/>
</dbReference>
<dbReference type="PROSITE" id="PS50158">
    <property type="entry name" value="ZF_CCHC"/>
    <property type="match status" value="1"/>
</dbReference>